<accession>A0A432WXI4</accession>
<evidence type="ECO:0000313" key="10">
    <source>
        <dbReference type="EMBL" id="RUO38500.1"/>
    </source>
</evidence>
<dbReference type="PROSITE" id="PS00211">
    <property type="entry name" value="ABC_TRANSPORTER_1"/>
    <property type="match status" value="1"/>
</dbReference>
<keyword evidence="5 7" id="KW-1133">Transmembrane helix</keyword>
<dbReference type="Proteomes" id="UP000286934">
    <property type="component" value="Unassembled WGS sequence"/>
</dbReference>
<sequence length="563" mass="61548">MATIKKERPFAAEKRYLATLGAATGRSLLWAKLFGSVQALALVVQMGCFAWLVYAVLKNSTLAEIWPIGLLAFAAIVVRSVSGWQFQRNSLLAADKAQDAARLGLLQYWQYRMHNFGWQHLREASAANDLVEPVASLSGYYARFRPQIWLAIWQPLLILVVVFYLDWLAGLFLLLSAPLIPLFMALVGMGAERVHQQQAIAVQRLASLFIDRVRNLTLLFLMQKLPMAEKQVAAASDEYRALNMRTLKVAFLSSAVLEFFAAIAIAAIAIYIGFSLLGYYEVGPGAELTLFSGLFILLLAPEFFQPIRLLSQFYHDRAAALGAASILASQSVSGDTQEFRPQPMPKPPEYLFNTPEFVFTYANRKQEIVIPALHLKQGETLLLQGPSGVGKSTVLQLIAGLLPGFPRDDKNTHANIAYVPQSPWLIYGSIAENLRLFAPLASESDLQKAMQTMGLAPLLTRLPQGLSTVIGEGGAGVSGGEAKRLCMARWLVAIAAGFKPQILLFDEPTAALDSESATYIVAAIKTLQKDGVTMVIASHSDDFTSLADRCVQFALPLGGPDAI</sequence>
<dbReference type="SMART" id="SM00382">
    <property type="entry name" value="AAA"/>
    <property type="match status" value="1"/>
</dbReference>
<evidence type="ECO:0000256" key="7">
    <source>
        <dbReference type="SAM" id="Phobius"/>
    </source>
</evidence>
<dbReference type="CDD" id="cd18584">
    <property type="entry name" value="ABC_6TM_AarD_CydD"/>
    <property type="match status" value="1"/>
</dbReference>
<dbReference type="GO" id="GO:0016887">
    <property type="term" value="F:ATP hydrolysis activity"/>
    <property type="evidence" value="ECO:0007669"/>
    <property type="project" value="InterPro"/>
</dbReference>
<dbReference type="InterPro" id="IPR027417">
    <property type="entry name" value="P-loop_NTPase"/>
</dbReference>
<evidence type="ECO:0000256" key="5">
    <source>
        <dbReference type="ARBA" id="ARBA00022989"/>
    </source>
</evidence>
<evidence type="ECO:0000256" key="3">
    <source>
        <dbReference type="ARBA" id="ARBA00022741"/>
    </source>
</evidence>
<evidence type="ECO:0000256" key="1">
    <source>
        <dbReference type="ARBA" id="ARBA00004651"/>
    </source>
</evidence>
<feature type="transmembrane region" description="Helical" evidence="7">
    <location>
        <begin position="63"/>
        <end position="81"/>
    </location>
</feature>
<evidence type="ECO:0000256" key="6">
    <source>
        <dbReference type="ARBA" id="ARBA00023136"/>
    </source>
</evidence>
<dbReference type="InterPro" id="IPR003439">
    <property type="entry name" value="ABC_transporter-like_ATP-bd"/>
</dbReference>
<dbReference type="AlphaFoldDB" id="A0A432WXI4"/>
<dbReference type="Gene3D" id="1.20.1560.10">
    <property type="entry name" value="ABC transporter type 1, transmembrane domain"/>
    <property type="match status" value="1"/>
</dbReference>
<feature type="transmembrane region" description="Helical" evidence="7">
    <location>
        <begin position="148"/>
        <end position="165"/>
    </location>
</feature>
<dbReference type="SUPFAM" id="SSF90123">
    <property type="entry name" value="ABC transporter transmembrane region"/>
    <property type="match status" value="1"/>
</dbReference>
<dbReference type="PANTHER" id="PTHR24221">
    <property type="entry name" value="ATP-BINDING CASSETTE SUB-FAMILY B"/>
    <property type="match status" value="1"/>
</dbReference>
<dbReference type="PANTHER" id="PTHR24221:SF261">
    <property type="entry name" value="GLUTATHIONE_L-CYSTEINE TRANSPORT SYSTEM ATP-BINDING_PERMEASE PROTEIN CYDD"/>
    <property type="match status" value="1"/>
</dbReference>
<dbReference type="PROSITE" id="PS50929">
    <property type="entry name" value="ABC_TM1F"/>
    <property type="match status" value="1"/>
</dbReference>
<proteinExistence type="predicted"/>
<feature type="transmembrane region" description="Helical" evidence="7">
    <location>
        <begin position="286"/>
        <end position="304"/>
    </location>
</feature>
<dbReference type="GO" id="GO:0005886">
    <property type="term" value="C:plasma membrane"/>
    <property type="evidence" value="ECO:0007669"/>
    <property type="project" value="UniProtKB-SubCell"/>
</dbReference>
<dbReference type="GO" id="GO:0005524">
    <property type="term" value="F:ATP binding"/>
    <property type="evidence" value="ECO:0007669"/>
    <property type="project" value="UniProtKB-KW"/>
</dbReference>
<evidence type="ECO:0000256" key="2">
    <source>
        <dbReference type="ARBA" id="ARBA00022692"/>
    </source>
</evidence>
<dbReference type="Gene3D" id="3.40.50.300">
    <property type="entry name" value="P-loop containing nucleotide triphosphate hydrolases"/>
    <property type="match status" value="1"/>
</dbReference>
<dbReference type="GO" id="GO:0034040">
    <property type="term" value="F:ATPase-coupled lipid transmembrane transporter activity"/>
    <property type="evidence" value="ECO:0007669"/>
    <property type="project" value="TreeGrafter"/>
</dbReference>
<evidence type="ECO:0000256" key="4">
    <source>
        <dbReference type="ARBA" id="ARBA00022840"/>
    </source>
</evidence>
<evidence type="ECO:0000259" key="8">
    <source>
        <dbReference type="PROSITE" id="PS50893"/>
    </source>
</evidence>
<comment type="caution">
    <text evidence="10">The sequence shown here is derived from an EMBL/GenBank/DDBJ whole genome shotgun (WGS) entry which is preliminary data.</text>
</comment>
<protein>
    <submittedName>
        <fullName evidence="10">Thiol reductant ABC exporter subunit CydD</fullName>
    </submittedName>
</protein>
<feature type="domain" description="ABC transporter" evidence="8">
    <location>
        <begin position="352"/>
        <end position="563"/>
    </location>
</feature>
<evidence type="ECO:0000259" key="9">
    <source>
        <dbReference type="PROSITE" id="PS50929"/>
    </source>
</evidence>
<keyword evidence="2 7" id="KW-0812">Transmembrane</keyword>
<feature type="transmembrane region" description="Helical" evidence="7">
    <location>
        <begin position="249"/>
        <end position="274"/>
    </location>
</feature>
<dbReference type="Pfam" id="PF00005">
    <property type="entry name" value="ABC_tran"/>
    <property type="match status" value="1"/>
</dbReference>
<reference evidence="11" key="1">
    <citation type="journal article" date="2018" name="Front. Microbiol.">
        <title>Genome-Based Analysis Reveals the Taxonomy and Diversity of the Family Idiomarinaceae.</title>
        <authorList>
            <person name="Liu Y."/>
            <person name="Lai Q."/>
            <person name="Shao Z."/>
        </authorList>
    </citation>
    <scope>NUCLEOTIDE SEQUENCE [LARGE SCALE GENOMIC DNA]</scope>
    <source>
        <strain evidence="11">AIS</strain>
    </source>
</reference>
<dbReference type="RefSeq" id="WP_126805718.1">
    <property type="nucleotide sequence ID" value="NZ_PIPP01000001.1"/>
</dbReference>
<keyword evidence="4" id="KW-0067">ATP-binding</keyword>
<dbReference type="InterPro" id="IPR036640">
    <property type="entry name" value="ABC1_TM_sf"/>
</dbReference>
<dbReference type="InterPro" id="IPR039421">
    <property type="entry name" value="Type_1_exporter"/>
</dbReference>
<organism evidence="10 11">
    <name type="scientific">Aliidiomarina shirensis</name>
    <dbReference type="NCBI Taxonomy" id="1048642"/>
    <lineage>
        <taxon>Bacteria</taxon>
        <taxon>Pseudomonadati</taxon>
        <taxon>Pseudomonadota</taxon>
        <taxon>Gammaproteobacteria</taxon>
        <taxon>Alteromonadales</taxon>
        <taxon>Idiomarinaceae</taxon>
        <taxon>Aliidiomarina</taxon>
    </lineage>
</organism>
<gene>
    <name evidence="10" type="ORF">CWE13_02340</name>
</gene>
<keyword evidence="3" id="KW-0547">Nucleotide-binding</keyword>
<comment type="subcellular location">
    <subcellularLocation>
        <location evidence="1">Cell membrane</location>
        <topology evidence="1">Multi-pass membrane protein</topology>
    </subcellularLocation>
</comment>
<dbReference type="InterPro" id="IPR003593">
    <property type="entry name" value="AAA+_ATPase"/>
</dbReference>
<dbReference type="GO" id="GO:0140359">
    <property type="term" value="F:ABC-type transporter activity"/>
    <property type="evidence" value="ECO:0007669"/>
    <property type="project" value="InterPro"/>
</dbReference>
<dbReference type="PROSITE" id="PS50893">
    <property type="entry name" value="ABC_TRANSPORTER_2"/>
    <property type="match status" value="1"/>
</dbReference>
<keyword evidence="6 7" id="KW-0472">Membrane</keyword>
<feature type="transmembrane region" description="Helical" evidence="7">
    <location>
        <begin position="33"/>
        <end position="57"/>
    </location>
</feature>
<dbReference type="SUPFAM" id="SSF52540">
    <property type="entry name" value="P-loop containing nucleoside triphosphate hydrolases"/>
    <property type="match status" value="1"/>
</dbReference>
<name>A0A432WXI4_9GAMM</name>
<feature type="domain" description="ABC transmembrane type-1" evidence="9">
    <location>
        <begin position="33"/>
        <end position="319"/>
    </location>
</feature>
<dbReference type="OrthoDB" id="9806127at2"/>
<dbReference type="InterPro" id="IPR017871">
    <property type="entry name" value="ABC_transporter-like_CS"/>
</dbReference>
<feature type="transmembrane region" description="Helical" evidence="7">
    <location>
        <begin position="171"/>
        <end position="191"/>
    </location>
</feature>
<keyword evidence="11" id="KW-1185">Reference proteome</keyword>
<dbReference type="EMBL" id="PIPP01000001">
    <property type="protein sequence ID" value="RUO38500.1"/>
    <property type="molecule type" value="Genomic_DNA"/>
</dbReference>
<evidence type="ECO:0000313" key="11">
    <source>
        <dbReference type="Proteomes" id="UP000286934"/>
    </source>
</evidence>
<dbReference type="Pfam" id="PF00664">
    <property type="entry name" value="ABC_membrane"/>
    <property type="match status" value="1"/>
</dbReference>
<dbReference type="InterPro" id="IPR011527">
    <property type="entry name" value="ABC1_TM_dom"/>
</dbReference>